<comment type="caution">
    <text evidence="1">The sequence shown here is derived from an EMBL/GenBank/DDBJ whole genome shotgun (WGS) entry which is preliminary data.</text>
</comment>
<dbReference type="AlphaFoldDB" id="A0AAV7V431"/>
<reference evidence="1" key="1">
    <citation type="journal article" date="2022" name="bioRxiv">
        <title>Sequencing and chromosome-scale assembly of the giantPleurodeles waltlgenome.</title>
        <authorList>
            <person name="Brown T."/>
            <person name="Elewa A."/>
            <person name="Iarovenko S."/>
            <person name="Subramanian E."/>
            <person name="Araus A.J."/>
            <person name="Petzold A."/>
            <person name="Susuki M."/>
            <person name="Suzuki K.-i.T."/>
            <person name="Hayashi T."/>
            <person name="Toyoda A."/>
            <person name="Oliveira C."/>
            <person name="Osipova E."/>
            <person name="Leigh N.D."/>
            <person name="Simon A."/>
            <person name="Yun M.H."/>
        </authorList>
    </citation>
    <scope>NUCLEOTIDE SEQUENCE</scope>
    <source>
        <strain evidence="1">20211129_DDA</strain>
        <tissue evidence="1">Liver</tissue>
    </source>
</reference>
<proteinExistence type="predicted"/>
<dbReference type="EMBL" id="JANPWB010000004">
    <property type="protein sequence ID" value="KAJ1195561.1"/>
    <property type="molecule type" value="Genomic_DNA"/>
</dbReference>
<evidence type="ECO:0000313" key="1">
    <source>
        <dbReference type="EMBL" id="KAJ1195561.1"/>
    </source>
</evidence>
<feature type="non-terminal residue" evidence="1">
    <location>
        <position position="50"/>
    </location>
</feature>
<accession>A0AAV7V431</accession>
<organism evidence="1 2">
    <name type="scientific">Pleurodeles waltl</name>
    <name type="common">Iberian ribbed newt</name>
    <dbReference type="NCBI Taxonomy" id="8319"/>
    <lineage>
        <taxon>Eukaryota</taxon>
        <taxon>Metazoa</taxon>
        <taxon>Chordata</taxon>
        <taxon>Craniata</taxon>
        <taxon>Vertebrata</taxon>
        <taxon>Euteleostomi</taxon>
        <taxon>Amphibia</taxon>
        <taxon>Batrachia</taxon>
        <taxon>Caudata</taxon>
        <taxon>Salamandroidea</taxon>
        <taxon>Salamandridae</taxon>
        <taxon>Pleurodelinae</taxon>
        <taxon>Pleurodeles</taxon>
    </lineage>
</organism>
<gene>
    <name evidence="1" type="ORF">NDU88_004840</name>
</gene>
<dbReference type="Proteomes" id="UP001066276">
    <property type="component" value="Chromosome 2_2"/>
</dbReference>
<sequence length="50" mass="5452">EPLAPQHTGTGGESLGGVRQGLCFVCPSHTSPPLRQEEPRMCCVWIQSHH</sequence>
<protein>
    <submittedName>
        <fullName evidence="1">Uncharacterized protein</fullName>
    </submittedName>
</protein>
<name>A0AAV7V431_PLEWA</name>
<feature type="non-terminal residue" evidence="1">
    <location>
        <position position="1"/>
    </location>
</feature>
<keyword evidence="2" id="KW-1185">Reference proteome</keyword>
<evidence type="ECO:0000313" key="2">
    <source>
        <dbReference type="Proteomes" id="UP001066276"/>
    </source>
</evidence>